<gene>
    <name evidence="19" type="primary">LOC111108701</name>
</gene>
<evidence type="ECO:0000256" key="8">
    <source>
        <dbReference type="ARBA" id="ARBA00022553"/>
    </source>
</evidence>
<feature type="binding site" evidence="17">
    <location>
        <position position="182"/>
    </location>
    <ligand>
        <name>substrate</name>
    </ligand>
</feature>
<keyword evidence="7" id="KW-0963">Cytoplasm</keyword>
<evidence type="ECO:0000256" key="11">
    <source>
        <dbReference type="ARBA" id="ARBA00022990"/>
    </source>
</evidence>
<feature type="binding site" evidence="17">
    <location>
        <begin position="245"/>
        <end position="256"/>
    </location>
    <ligand>
        <name>substrate</name>
    </ligand>
</feature>
<sequence length="316" mass="36610">MAVEPNAKKMKTEDSKISPEHCAEISSFAGFEFCRLLKNDMRSKTAFIHSRFKEKDAVILMEKTAFETNTVQELLTGETELVETLKNDIYSTYKTFPDKTLNGMKTTLIYPATSQHLVKYSEQDFYVVHESGEDYSKVTLSYMKKKALSNQWVYNILNKVTEADRIVFEDPDPDIGFILLPDMKWDRKDTSALYLQAVVHRRDLLSLRDLHQGHLPLLKNIAKKGISAIGEKFGIPASKIRAYFHYLPSYYHLHIHFAHIKLDSPGFEADRAHLLTDVIENIEMKSHYYKEKTLVYKVREDDPLYTAFLEHGCIKK</sequence>
<accession>A0A8B8BBU9</accession>
<comment type="function">
    <text evidence="15">Decapping scavenger enzyme that catalyzes the cleavage of a residual cap structure following the degradation of mRNAs by the 3'-&gt;5' exosome-mediated mRNA decay pathway.</text>
</comment>
<keyword evidence="13 15" id="KW-0539">Nucleus</keyword>
<evidence type="ECO:0000256" key="1">
    <source>
        <dbReference type="ARBA" id="ARBA00004123"/>
    </source>
</evidence>
<dbReference type="EC" id="3.6.1.59" evidence="5 15"/>
<dbReference type="FunFam" id="3.30.200.40:FF:000001">
    <property type="entry name" value="m7GpppX diphosphatase"/>
    <property type="match status" value="1"/>
</dbReference>
<proteinExistence type="inferred from homology"/>
<dbReference type="Gene3D" id="3.30.200.40">
    <property type="entry name" value="Scavenger mRNA decapping enzyme, N-terminal domain"/>
    <property type="match status" value="1"/>
</dbReference>
<dbReference type="AlphaFoldDB" id="A0A8B8BBU9"/>
<feature type="binding site" evidence="17">
    <location>
        <position position="162"/>
    </location>
    <ligand>
        <name>substrate</name>
    </ligand>
</feature>
<dbReference type="InterPro" id="IPR036265">
    <property type="entry name" value="HIT-like_sf"/>
</dbReference>
<evidence type="ECO:0000256" key="13">
    <source>
        <dbReference type="ARBA" id="ARBA00023242"/>
    </source>
</evidence>
<dbReference type="GO" id="GO:0140932">
    <property type="term" value="F:5'-(N(7)-methyl 5'-triphosphoguanosine)-[mRNA] diphosphatase activity"/>
    <property type="evidence" value="ECO:0007669"/>
    <property type="project" value="UniProtKB-EC"/>
</dbReference>
<dbReference type="Pfam" id="PF11969">
    <property type="entry name" value="DcpS_C"/>
    <property type="match status" value="1"/>
</dbReference>
<dbReference type="SUPFAM" id="SSF54197">
    <property type="entry name" value="HIT-like"/>
    <property type="match status" value="1"/>
</dbReference>
<reference evidence="19" key="1">
    <citation type="submission" date="2025-08" db="UniProtKB">
        <authorList>
            <consortium name="RefSeq"/>
        </authorList>
    </citation>
    <scope>IDENTIFICATION</scope>
    <source>
        <tissue evidence="19">Whole sample</tissue>
    </source>
</reference>
<feature type="binding site" evidence="17">
    <location>
        <position position="184"/>
    </location>
    <ligand>
        <name>substrate</name>
    </ligand>
</feature>
<dbReference type="GeneID" id="111108701"/>
<dbReference type="FunFam" id="3.30.428.10:FF:000006">
    <property type="entry name" value="m7GpppX diphosphatase"/>
    <property type="match status" value="1"/>
</dbReference>
<evidence type="ECO:0000256" key="14">
    <source>
        <dbReference type="ARBA" id="ARBA00048222"/>
    </source>
</evidence>
<evidence type="ECO:0000256" key="6">
    <source>
        <dbReference type="ARBA" id="ARBA00015636"/>
    </source>
</evidence>
<dbReference type="Proteomes" id="UP000694844">
    <property type="component" value="Chromosome 8"/>
</dbReference>
<comment type="subunit">
    <text evidence="4">Homodimer. Associates with components of the exosome multienzyme ribonuclease complex, such as EXOSC3 and EXOSC4. Interacts with NDOR1.</text>
</comment>
<evidence type="ECO:0000256" key="15">
    <source>
        <dbReference type="PIRNR" id="PIRNR028973"/>
    </source>
</evidence>
<evidence type="ECO:0000256" key="12">
    <source>
        <dbReference type="ARBA" id="ARBA00023187"/>
    </source>
</evidence>
<evidence type="ECO:0000256" key="9">
    <source>
        <dbReference type="ARBA" id="ARBA00022664"/>
    </source>
</evidence>
<keyword evidence="8" id="KW-0597">Phosphoprotein</keyword>
<dbReference type="GO" id="GO:0000290">
    <property type="term" value="P:deadenylation-dependent decapping of nuclear-transcribed mRNA"/>
    <property type="evidence" value="ECO:0007669"/>
    <property type="project" value="UniProtKB-UniRule"/>
</dbReference>
<evidence type="ECO:0000256" key="5">
    <source>
        <dbReference type="ARBA" id="ARBA00012520"/>
    </source>
</evidence>
<dbReference type="GO" id="GO:0000340">
    <property type="term" value="F:RNA 7-methylguanosine cap binding"/>
    <property type="evidence" value="ECO:0007669"/>
    <property type="project" value="UniProtKB-UniRule"/>
</dbReference>
<keyword evidence="12" id="KW-0508">mRNA splicing</keyword>
<feature type="binding site" evidence="17">
    <location>
        <position position="152"/>
    </location>
    <ligand>
        <name>substrate</name>
    </ligand>
</feature>
<evidence type="ECO:0000256" key="10">
    <source>
        <dbReference type="ARBA" id="ARBA00022801"/>
    </source>
</evidence>
<organism evidence="18 19">
    <name type="scientific">Crassostrea virginica</name>
    <name type="common">Eastern oyster</name>
    <dbReference type="NCBI Taxonomy" id="6565"/>
    <lineage>
        <taxon>Eukaryota</taxon>
        <taxon>Metazoa</taxon>
        <taxon>Spiralia</taxon>
        <taxon>Lophotrochozoa</taxon>
        <taxon>Mollusca</taxon>
        <taxon>Bivalvia</taxon>
        <taxon>Autobranchia</taxon>
        <taxon>Pteriomorphia</taxon>
        <taxon>Ostreida</taxon>
        <taxon>Ostreoidea</taxon>
        <taxon>Ostreidae</taxon>
        <taxon>Crassostrea</taxon>
    </lineage>
</organism>
<dbReference type="GO" id="GO:0000932">
    <property type="term" value="C:P-body"/>
    <property type="evidence" value="ECO:0007669"/>
    <property type="project" value="TreeGrafter"/>
</dbReference>
<dbReference type="GO" id="GO:0006397">
    <property type="term" value="P:mRNA processing"/>
    <property type="evidence" value="ECO:0007669"/>
    <property type="project" value="UniProtKB-KW"/>
</dbReference>
<evidence type="ECO:0000313" key="19">
    <source>
        <dbReference type="RefSeq" id="XP_022300446.1"/>
    </source>
</evidence>
<evidence type="ECO:0000256" key="3">
    <source>
        <dbReference type="ARBA" id="ARBA00010208"/>
    </source>
</evidence>
<keyword evidence="18" id="KW-1185">Reference proteome</keyword>
<evidence type="ECO:0000256" key="17">
    <source>
        <dbReference type="PIRSR" id="PIRSR028973-2"/>
    </source>
</evidence>
<dbReference type="PANTHER" id="PTHR12978">
    <property type="entry name" value="HISTIDINE TRIAD HIT PROTEIN MEMBER"/>
    <property type="match status" value="1"/>
</dbReference>
<evidence type="ECO:0000256" key="7">
    <source>
        <dbReference type="ARBA" id="ARBA00022490"/>
    </source>
</evidence>
<dbReference type="SUPFAM" id="SSF102860">
    <property type="entry name" value="mRNA decapping enzyme DcpS N-terminal domain"/>
    <property type="match status" value="1"/>
</dbReference>
<comment type="subcellular location">
    <subcellularLocation>
        <location evidence="2">Cytoplasm</location>
    </subcellularLocation>
    <subcellularLocation>
        <location evidence="1 15">Nucleus</location>
    </subcellularLocation>
</comment>
<dbReference type="RefSeq" id="XP_022300446.1">
    <property type="nucleotide sequence ID" value="XM_022444738.1"/>
</dbReference>
<keyword evidence="10 15" id="KW-0378">Hydrolase</keyword>
<dbReference type="GO" id="GO:0008380">
    <property type="term" value="P:RNA splicing"/>
    <property type="evidence" value="ECO:0007669"/>
    <property type="project" value="UniProtKB-KW"/>
</dbReference>
<dbReference type="InterPro" id="IPR008594">
    <property type="entry name" value="DcpS/DCS2"/>
</dbReference>
<evidence type="ECO:0000256" key="16">
    <source>
        <dbReference type="PIRSR" id="PIRSR028973-1"/>
    </source>
</evidence>
<evidence type="ECO:0000256" key="2">
    <source>
        <dbReference type="ARBA" id="ARBA00004496"/>
    </source>
</evidence>
<dbReference type="PANTHER" id="PTHR12978:SF0">
    <property type="entry name" value="M7GPPPX DIPHOSPHATASE"/>
    <property type="match status" value="1"/>
</dbReference>
<keyword evidence="9 15" id="KW-0507">mRNA processing</keyword>
<dbReference type="OrthoDB" id="10264956at2759"/>
<comment type="similarity">
    <text evidence="3 15">Belongs to the HIT family.</text>
</comment>
<protein>
    <recommendedName>
        <fullName evidence="6 15">m7GpppX diphosphatase</fullName>
        <ecNumber evidence="5 15">3.6.1.59</ecNumber>
    </recommendedName>
</protein>
<dbReference type="Pfam" id="PF05652">
    <property type="entry name" value="DcpS"/>
    <property type="match status" value="1"/>
</dbReference>
<feature type="active site" description="Nucleophile" evidence="16">
    <location>
        <position position="254"/>
    </location>
</feature>
<name>A0A8B8BBU9_CRAVI</name>
<dbReference type="GO" id="GO:0005634">
    <property type="term" value="C:nucleus"/>
    <property type="evidence" value="ECO:0007669"/>
    <property type="project" value="UniProtKB-SubCell"/>
</dbReference>
<evidence type="ECO:0000256" key="4">
    <source>
        <dbReference type="ARBA" id="ARBA00011140"/>
    </source>
</evidence>
<comment type="catalytic activity">
    <reaction evidence="14 15">
        <text>a 5'-end (N(7)-methyl 5'-triphosphoguanosine)-ribonucleoside in mRNA + H2O = N(7)-methyl-GMP + a 5'-end diphospho-ribonucleoside in mRNA + 2 H(+)</text>
        <dbReference type="Rhea" id="RHEA:65388"/>
        <dbReference type="Rhea" id="RHEA-COMP:17165"/>
        <dbReference type="Rhea" id="RHEA-COMP:17167"/>
        <dbReference type="ChEBI" id="CHEBI:15377"/>
        <dbReference type="ChEBI" id="CHEBI:15378"/>
        <dbReference type="ChEBI" id="CHEBI:58285"/>
        <dbReference type="ChEBI" id="CHEBI:156461"/>
        <dbReference type="ChEBI" id="CHEBI:167616"/>
        <dbReference type="EC" id="3.6.1.59"/>
    </reaction>
</comment>
<dbReference type="InterPro" id="IPR011145">
    <property type="entry name" value="Scavenger_mRNA_decap_enz_N"/>
</dbReference>
<dbReference type="KEGG" id="cvn:111108701"/>
<evidence type="ECO:0000313" key="18">
    <source>
        <dbReference type="Proteomes" id="UP000694844"/>
    </source>
</evidence>
<dbReference type="Gene3D" id="3.30.428.10">
    <property type="entry name" value="HIT-like"/>
    <property type="match status" value="1"/>
</dbReference>
<keyword evidence="11" id="KW-0007">Acetylation</keyword>
<dbReference type="PIRSF" id="PIRSF028973">
    <property type="entry name" value="Scavenger_mRNA_decap_enz"/>
    <property type="match status" value="1"/>
</dbReference>